<protein>
    <submittedName>
        <fullName evidence="2">Uncharacterized protein</fullName>
    </submittedName>
</protein>
<evidence type="ECO:0000313" key="3">
    <source>
        <dbReference type="Proteomes" id="UP000265520"/>
    </source>
</evidence>
<reference evidence="2 3" key="1">
    <citation type="journal article" date="2018" name="Front. Plant Sci.">
        <title>Red Clover (Trifolium pratense) and Zigzag Clover (T. medium) - A Picture of Genomic Similarities and Differences.</title>
        <authorList>
            <person name="Dluhosova J."/>
            <person name="Istvanek J."/>
            <person name="Nedelnik J."/>
            <person name="Repkova J."/>
        </authorList>
    </citation>
    <scope>NUCLEOTIDE SEQUENCE [LARGE SCALE GENOMIC DNA]</scope>
    <source>
        <strain evidence="3">cv. 10/8</strain>
        <tissue evidence="2">Leaf</tissue>
    </source>
</reference>
<accession>A0A392RD83</accession>
<name>A0A392RD83_9FABA</name>
<evidence type="ECO:0000256" key="1">
    <source>
        <dbReference type="SAM" id="Phobius"/>
    </source>
</evidence>
<dbReference type="Proteomes" id="UP000265520">
    <property type="component" value="Unassembled WGS sequence"/>
</dbReference>
<proteinExistence type="predicted"/>
<evidence type="ECO:0000313" key="2">
    <source>
        <dbReference type="EMBL" id="MCI33740.1"/>
    </source>
</evidence>
<sequence length="86" mass="9368">AHGGGVKSGACPPHHLRPNRRRSCLLMDWWSFSFLDLLCLSFSFGFDFVSTNTAWSHGGRDSDTTASPTSFGLVALSIRVVLVRVG</sequence>
<dbReference type="AlphaFoldDB" id="A0A392RD83"/>
<keyword evidence="1" id="KW-0812">Transmembrane</keyword>
<dbReference type="EMBL" id="LXQA010207021">
    <property type="protein sequence ID" value="MCI33740.1"/>
    <property type="molecule type" value="Genomic_DNA"/>
</dbReference>
<keyword evidence="3" id="KW-1185">Reference proteome</keyword>
<feature type="non-terminal residue" evidence="2">
    <location>
        <position position="1"/>
    </location>
</feature>
<keyword evidence="1" id="KW-0472">Membrane</keyword>
<keyword evidence="1" id="KW-1133">Transmembrane helix</keyword>
<feature type="transmembrane region" description="Helical" evidence="1">
    <location>
        <begin position="66"/>
        <end position="85"/>
    </location>
</feature>
<organism evidence="2 3">
    <name type="scientific">Trifolium medium</name>
    <dbReference type="NCBI Taxonomy" id="97028"/>
    <lineage>
        <taxon>Eukaryota</taxon>
        <taxon>Viridiplantae</taxon>
        <taxon>Streptophyta</taxon>
        <taxon>Embryophyta</taxon>
        <taxon>Tracheophyta</taxon>
        <taxon>Spermatophyta</taxon>
        <taxon>Magnoliopsida</taxon>
        <taxon>eudicotyledons</taxon>
        <taxon>Gunneridae</taxon>
        <taxon>Pentapetalae</taxon>
        <taxon>rosids</taxon>
        <taxon>fabids</taxon>
        <taxon>Fabales</taxon>
        <taxon>Fabaceae</taxon>
        <taxon>Papilionoideae</taxon>
        <taxon>50 kb inversion clade</taxon>
        <taxon>NPAAA clade</taxon>
        <taxon>Hologalegina</taxon>
        <taxon>IRL clade</taxon>
        <taxon>Trifolieae</taxon>
        <taxon>Trifolium</taxon>
    </lineage>
</organism>
<comment type="caution">
    <text evidence="2">The sequence shown here is derived from an EMBL/GenBank/DDBJ whole genome shotgun (WGS) entry which is preliminary data.</text>
</comment>
<feature type="transmembrane region" description="Helical" evidence="1">
    <location>
        <begin position="25"/>
        <end position="46"/>
    </location>
</feature>